<feature type="domain" description="Leucine-rich repeat-containing N-terminal plant-type" evidence="4">
    <location>
        <begin position="1"/>
        <end position="33"/>
    </location>
</feature>
<dbReference type="SUPFAM" id="SSF52058">
    <property type="entry name" value="L domain-like"/>
    <property type="match status" value="1"/>
</dbReference>
<evidence type="ECO:0000256" key="1">
    <source>
        <dbReference type="ARBA" id="ARBA00022614"/>
    </source>
</evidence>
<keyword evidence="6" id="KW-1185">Reference proteome</keyword>
<accession>A0A9R0RBL5</accession>
<dbReference type="Proteomes" id="UP000324705">
    <property type="component" value="Chromosome 3A"/>
</dbReference>
<dbReference type="PANTHER" id="PTHR47988">
    <property type="entry name" value="SOMATIC EMBRYOGENESIS RECEPTOR KINASE 1"/>
    <property type="match status" value="1"/>
</dbReference>
<gene>
    <name evidence="5" type="ORF">TRITD_3Av1G026310</name>
</gene>
<dbReference type="Pfam" id="PF08263">
    <property type="entry name" value="LRRNT_2"/>
    <property type="match status" value="1"/>
</dbReference>
<evidence type="ECO:0000313" key="5">
    <source>
        <dbReference type="EMBL" id="VAH57313.1"/>
    </source>
</evidence>
<dbReference type="Gene3D" id="3.80.10.10">
    <property type="entry name" value="Ribonuclease Inhibitor"/>
    <property type="match status" value="1"/>
</dbReference>
<organism evidence="5 6">
    <name type="scientific">Triticum turgidum subsp. durum</name>
    <name type="common">Durum wheat</name>
    <name type="synonym">Triticum durum</name>
    <dbReference type="NCBI Taxonomy" id="4567"/>
    <lineage>
        <taxon>Eukaryota</taxon>
        <taxon>Viridiplantae</taxon>
        <taxon>Streptophyta</taxon>
        <taxon>Embryophyta</taxon>
        <taxon>Tracheophyta</taxon>
        <taxon>Spermatophyta</taxon>
        <taxon>Magnoliopsida</taxon>
        <taxon>Liliopsida</taxon>
        <taxon>Poales</taxon>
        <taxon>Poaceae</taxon>
        <taxon>BOP clade</taxon>
        <taxon>Pooideae</taxon>
        <taxon>Triticodae</taxon>
        <taxon>Triticeae</taxon>
        <taxon>Triticinae</taxon>
        <taxon>Triticum</taxon>
    </lineage>
</organism>
<proteinExistence type="predicted"/>
<sequence>MAIKTELQDHYNVLDNWDINSVDPCSWRMVTCSSDGYVSALYAPLFAPPPVYLRCPANACPENCRRASGTSPGCNLCSRKMKDCKCSCLLFLDRLLQNNAISGTIPSTIGRLGMLQTLDMSDNHLTGSIPTSLGDLKNLNYL</sequence>
<evidence type="ECO:0000256" key="3">
    <source>
        <dbReference type="ARBA" id="ARBA00022737"/>
    </source>
</evidence>
<evidence type="ECO:0000259" key="4">
    <source>
        <dbReference type="Pfam" id="PF08263"/>
    </source>
</evidence>
<dbReference type="Gramene" id="TRITD3Av1G026310.4">
    <property type="protein sequence ID" value="TRITD3Av1G026310.4"/>
    <property type="gene ID" value="TRITD3Av1G026310"/>
</dbReference>
<reference evidence="5 6" key="1">
    <citation type="submission" date="2017-09" db="EMBL/GenBank/DDBJ databases">
        <authorList>
            <consortium name="International Durum Wheat Genome Sequencing Consortium (IDWGSC)"/>
            <person name="Milanesi L."/>
        </authorList>
    </citation>
    <scope>NUCLEOTIDE SEQUENCE [LARGE SCALE GENOMIC DNA]</scope>
    <source>
        <strain evidence="6">cv. Svevo</strain>
    </source>
</reference>
<dbReference type="Pfam" id="PF00560">
    <property type="entry name" value="LRR_1"/>
    <property type="match status" value="1"/>
</dbReference>
<dbReference type="EMBL" id="LT934115">
    <property type="protein sequence ID" value="VAH57313.1"/>
    <property type="molecule type" value="Genomic_DNA"/>
</dbReference>
<protein>
    <recommendedName>
        <fullName evidence="4">Leucine-rich repeat-containing N-terminal plant-type domain-containing protein</fullName>
    </recommendedName>
</protein>
<keyword evidence="3" id="KW-0677">Repeat</keyword>
<keyword evidence="2" id="KW-0732">Signal</keyword>
<dbReference type="InterPro" id="IPR013210">
    <property type="entry name" value="LRR_N_plant-typ"/>
</dbReference>
<dbReference type="InterPro" id="IPR001611">
    <property type="entry name" value="Leu-rich_rpt"/>
</dbReference>
<keyword evidence="1" id="KW-0433">Leucine-rich repeat</keyword>
<evidence type="ECO:0000256" key="2">
    <source>
        <dbReference type="ARBA" id="ARBA00022729"/>
    </source>
</evidence>
<name>A0A9R0RBL5_TRITD</name>
<dbReference type="InterPro" id="IPR032675">
    <property type="entry name" value="LRR_dom_sf"/>
</dbReference>
<evidence type="ECO:0000313" key="6">
    <source>
        <dbReference type="Proteomes" id="UP000324705"/>
    </source>
</evidence>
<dbReference type="AlphaFoldDB" id="A0A9R0RBL5"/>